<dbReference type="AlphaFoldDB" id="A0A1X7UVB3"/>
<sequence length="514" mass="58010">MRLIKAWLHVARQRYHFGYFSMTAACIEVPYRVRTGSNGGTEERRRLIDSRGGTKWGNEENQGRTTGAEKEKHRKHIDAILKAWESIVAKDKEERHAKLREKVELQRQLISKVQEQNEAIRCYKMEKKKEKEEMEQLAVELELKGRKKSTYKSPSVTKRLKPSVSAPMIQLTDTHIKNDTTGQEPMEAKRRSTAAPVSRRSKTPLTSSYIRIPHDVHSINEGSGPASPVLPQFPENKVLQYLGIEQSHMEQVKIEEMWLHMKSHSEKQLHPMQEHLERLKMMSCPSIKECLELYDQPTACDNYTGKTISLTAALKTLRTISEPTKEYILRLSKSSASLKSKCGQQMIENTAKKRPDKDDIGNNAWFVGLDKSKGQRPQSAPAPLLVSKRAAPLKTSPAGPVAKTRATSALPRTYCFQSEEGCKKRGSIKKPLTSWSQRRNSSRLMNSGSAVSKSTATTKKKVVAVTKNNVTFPSQWEPLSLAALREANGVLKREGSGHGAFRNGRVTLWKQSIT</sequence>
<evidence type="ECO:0000256" key="2">
    <source>
        <dbReference type="SAM" id="MobiDB-lite"/>
    </source>
</evidence>
<organism evidence="3">
    <name type="scientific">Amphimedon queenslandica</name>
    <name type="common">Sponge</name>
    <dbReference type="NCBI Taxonomy" id="400682"/>
    <lineage>
        <taxon>Eukaryota</taxon>
        <taxon>Metazoa</taxon>
        <taxon>Porifera</taxon>
        <taxon>Demospongiae</taxon>
        <taxon>Heteroscleromorpha</taxon>
        <taxon>Haplosclerida</taxon>
        <taxon>Niphatidae</taxon>
        <taxon>Amphimedon</taxon>
    </lineage>
</organism>
<feature type="compositionally biased region" description="Basic and acidic residues" evidence="2">
    <location>
        <begin position="57"/>
        <end position="71"/>
    </location>
</feature>
<protein>
    <submittedName>
        <fullName evidence="3">Uncharacterized protein</fullName>
    </submittedName>
</protein>
<name>A0A1X7UVB3_AMPQE</name>
<evidence type="ECO:0000313" key="3">
    <source>
        <dbReference type="EnsemblMetazoa" id="Aqu2.1.31920_001"/>
    </source>
</evidence>
<accession>A0A1X7UVB3</accession>
<evidence type="ECO:0000256" key="1">
    <source>
        <dbReference type="SAM" id="Coils"/>
    </source>
</evidence>
<keyword evidence="1" id="KW-0175">Coiled coil</keyword>
<dbReference type="EnsemblMetazoa" id="Aqu2.1.31920_001">
    <property type="protein sequence ID" value="Aqu2.1.31920_001"/>
    <property type="gene ID" value="Aqu2.1.31920"/>
</dbReference>
<dbReference type="PROSITE" id="PS51257">
    <property type="entry name" value="PROKAR_LIPOPROTEIN"/>
    <property type="match status" value="1"/>
</dbReference>
<dbReference type="InParanoid" id="A0A1X7UVB3"/>
<feature type="region of interest" description="Disordered" evidence="2">
    <location>
        <begin position="38"/>
        <end position="72"/>
    </location>
</feature>
<proteinExistence type="predicted"/>
<feature type="coiled-coil region" evidence="1">
    <location>
        <begin position="89"/>
        <end position="147"/>
    </location>
</feature>
<feature type="region of interest" description="Disordered" evidence="2">
    <location>
        <begin position="178"/>
        <end position="204"/>
    </location>
</feature>
<reference evidence="3" key="1">
    <citation type="submission" date="2017-05" db="UniProtKB">
        <authorList>
            <consortium name="EnsemblMetazoa"/>
        </authorList>
    </citation>
    <scope>IDENTIFICATION</scope>
</reference>